<reference evidence="1 2" key="1">
    <citation type="submission" date="2019-03" db="EMBL/GenBank/DDBJ databases">
        <title>First draft genome of Liparis tanakae, snailfish: a comprehensive survey of snailfish specific genes.</title>
        <authorList>
            <person name="Kim W."/>
            <person name="Song I."/>
            <person name="Jeong J.-H."/>
            <person name="Kim D."/>
            <person name="Kim S."/>
            <person name="Ryu S."/>
            <person name="Song J.Y."/>
            <person name="Lee S.K."/>
        </authorList>
    </citation>
    <scope>NUCLEOTIDE SEQUENCE [LARGE SCALE GENOMIC DNA]</scope>
    <source>
        <tissue evidence="1">Muscle</tissue>
    </source>
</reference>
<proteinExistence type="predicted"/>
<name>A0A4Z2GDD6_9TELE</name>
<keyword evidence="2" id="KW-1185">Reference proteome</keyword>
<gene>
    <name evidence="1" type="ORF">EYF80_038172</name>
</gene>
<dbReference type="EMBL" id="SRLO01000576">
    <property type="protein sequence ID" value="TNN51596.1"/>
    <property type="molecule type" value="Genomic_DNA"/>
</dbReference>
<dbReference type="AlphaFoldDB" id="A0A4Z2GDD6"/>
<protein>
    <submittedName>
        <fullName evidence="1">Uncharacterized protein</fullName>
    </submittedName>
</protein>
<dbReference type="Proteomes" id="UP000314294">
    <property type="component" value="Unassembled WGS sequence"/>
</dbReference>
<evidence type="ECO:0000313" key="1">
    <source>
        <dbReference type="EMBL" id="TNN51596.1"/>
    </source>
</evidence>
<comment type="caution">
    <text evidence="1">The sequence shown here is derived from an EMBL/GenBank/DDBJ whole genome shotgun (WGS) entry which is preliminary data.</text>
</comment>
<organism evidence="1 2">
    <name type="scientific">Liparis tanakae</name>
    <name type="common">Tanaka's snailfish</name>
    <dbReference type="NCBI Taxonomy" id="230148"/>
    <lineage>
        <taxon>Eukaryota</taxon>
        <taxon>Metazoa</taxon>
        <taxon>Chordata</taxon>
        <taxon>Craniata</taxon>
        <taxon>Vertebrata</taxon>
        <taxon>Euteleostomi</taxon>
        <taxon>Actinopterygii</taxon>
        <taxon>Neopterygii</taxon>
        <taxon>Teleostei</taxon>
        <taxon>Neoteleostei</taxon>
        <taxon>Acanthomorphata</taxon>
        <taxon>Eupercaria</taxon>
        <taxon>Perciformes</taxon>
        <taxon>Cottioidei</taxon>
        <taxon>Cottales</taxon>
        <taxon>Liparidae</taxon>
        <taxon>Liparis</taxon>
    </lineage>
</organism>
<accession>A0A4Z2GDD6</accession>
<evidence type="ECO:0000313" key="2">
    <source>
        <dbReference type="Proteomes" id="UP000314294"/>
    </source>
</evidence>
<sequence>MKTSPLIVRQLCSEPSPNRGAASPPSRFLLRRGKDCVSLQLTGTGPRTKEPEARCCFIRSLFGAR</sequence>